<sequence length="259" mass="30003">MENIEDSKQYNLINIELAEDAESCLNESSLDKSSPERINLEKQTFFSKGGITRILRSNKLHIIVILLVILDCLCISLELILDLIISINNDSRENFARYEQAFNSTIRKKSNYFDLVHSLDAKSISILISVEHVLKFLSLSILCFFVIEIILKLIFTPREVFKSIWGILDAIVVFVSFFLDILLLRNKQLLHTVTGLLTLFRLWRIARILSGILMTMEKKSAKKIDKLLKRIEKLKKENAELREELEQKKALIDSYNTKN</sequence>
<evidence type="ECO:0000313" key="12">
    <source>
        <dbReference type="EMBL" id="CAF0817160.1"/>
    </source>
</evidence>
<keyword evidence="5" id="KW-0851">Voltage-gated channel</keyword>
<reference evidence="12" key="1">
    <citation type="submission" date="2021-02" db="EMBL/GenBank/DDBJ databases">
        <authorList>
            <person name="Nowell W R."/>
        </authorList>
    </citation>
    <scope>NUCLEOTIDE SEQUENCE</scope>
    <source>
        <strain evidence="12">Ploen Becks lab</strain>
    </source>
</reference>
<dbReference type="EMBL" id="CAJNOC010000919">
    <property type="protein sequence ID" value="CAF0817160.1"/>
    <property type="molecule type" value="Genomic_DNA"/>
</dbReference>
<dbReference type="InterPro" id="IPR031846">
    <property type="entry name" value="Hvcn1"/>
</dbReference>
<gene>
    <name evidence="12" type="ORF">OXX778_LOCUS7270</name>
</gene>
<dbReference type="AlphaFoldDB" id="A0A813TW23"/>
<dbReference type="Proteomes" id="UP000663879">
    <property type="component" value="Unassembled WGS sequence"/>
</dbReference>
<keyword evidence="13" id="KW-1185">Reference proteome</keyword>
<evidence type="ECO:0000256" key="9">
    <source>
        <dbReference type="ARBA" id="ARBA00023303"/>
    </source>
</evidence>
<keyword evidence="10" id="KW-0175">Coiled coil</keyword>
<dbReference type="GO" id="GO:0034702">
    <property type="term" value="C:monoatomic ion channel complex"/>
    <property type="evidence" value="ECO:0007669"/>
    <property type="project" value="UniProtKB-KW"/>
</dbReference>
<feature type="coiled-coil region" evidence="10">
    <location>
        <begin position="217"/>
        <end position="258"/>
    </location>
</feature>
<feature type="transmembrane region" description="Helical" evidence="11">
    <location>
        <begin position="62"/>
        <end position="85"/>
    </location>
</feature>
<proteinExistence type="predicted"/>
<comment type="subcellular location">
    <subcellularLocation>
        <location evidence="1">Cell membrane</location>
        <topology evidence="1">Multi-pass membrane protein</topology>
    </subcellularLocation>
</comment>
<evidence type="ECO:0008006" key="14">
    <source>
        <dbReference type="Google" id="ProtNLM"/>
    </source>
</evidence>
<keyword evidence="7" id="KW-0406">Ion transport</keyword>
<organism evidence="12 13">
    <name type="scientific">Brachionus calyciflorus</name>
    <dbReference type="NCBI Taxonomy" id="104777"/>
    <lineage>
        <taxon>Eukaryota</taxon>
        <taxon>Metazoa</taxon>
        <taxon>Spiralia</taxon>
        <taxon>Gnathifera</taxon>
        <taxon>Rotifera</taxon>
        <taxon>Eurotatoria</taxon>
        <taxon>Monogononta</taxon>
        <taxon>Pseudotrocha</taxon>
        <taxon>Ploima</taxon>
        <taxon>Brachionidae</taxon>
        <taxon>Brachionus</taxon>
    </lineage>
</organism>
<evidence type="ECO:0000256" key="3">
    <source>
        <dbReference type="ARBA" id="ARBA00022475"/>
    </source>
</evidence>
<keyword evidence="2" id="KW-0813">Transport</keyword>
<evidence type="ECO:0000313" key="13">
    <source>
        <dbReference type="Proteomes" id="UP000663879"/>
    </source>
</evidence>
<evidence type="ECO:0000256" key="1">
    <source>
        <dbReference type="ARBA" id="ARBA00004651"/>
    </source>
</evidence>
<evidence type="ECO:0000256" key="8">
    <source>
        <dbReference type="ARBA" id="ARBA00023136"/>
    </source>
</evidence>
<keyword evidence="9" id="KW-0407">Ion channel</keyword>
<dbReference type="PANTHER" id="PTHR46480:SF1">
    <property type="entry name" value="VOLTAGE-GATED HYDROGEN CHANNEL 1"/>
    <property type="match status" value="1"/>
</dbReference>
<dbReference type="GO" id="GO:0005886">
    <property type="term" value="C:plasma membrane"/>
    <property type="evidence" value="ECO:0007669"/>
    <property type="project" value="UniProtKB-SubCell"/>
</dbReference>
<keyword evidence="8 11" id="KW-0472">Membrane</keyword>
<evidence type="ECO:0000256" key="7">
    <source>
        <dbReference type="ARBA" id="ARBA00023065"/>
    </source>
</evidence>
<feature type="transmembrane region" description="Helical" evidence="11">
    <location>
        <begin position="136"/>
        <end position="155"/>
    </location>
</feature>
<comment type="caution">
    <text evidence="12">The sequence shown here is derived from an EMBL/GenBank/DDBJ whole genome shotgun (WGS) entry which is preliminary data.</text>
</comment>
<evidence type="ECO:0000256" key="11">
    <source>
        <dbReference type="SAM" id="Phobius"/>
    </source>
</evidence>
<evidence type="ECO:0000256" key="5">
    <source>
        <dbReference type="ARBA" id="ARBA00022882"/>
    </source>
</evidence>
<evidence type="ECO:0000256" key="2">
    <source>
        <dbReference type="ARBA" id="ARBA00022448"/>
    </source>
</evidence>
<keyword evidence="3" id="KW-1003">Cell membrane</keyword>
<dbReference type="InterPro" id="IPR027359">
    <property type="entry name" value="Volt_channel_dom_sf"/>
</dbReference>
<dbReference type="OrthoDB" id="427456at2759"/>
<evidence type="ECO:0000256" key="4">
    <source>
        <dbReference type="ARBA" id="ARBA00022692"/>
    </source>
</evidence>
<dbReference type="Gene3D" id="1.20.120.350">
    <property type="entry name" value="Voltage-gated potassium channels. Chain C"/>
    <property type="match status" value="1"/>
</dbReference>
<dbReference type="GO" id="GO:0030171">
    <property type="term" value="F:voltage-gated proton channel activity"/>
    <property type="evidence" value="ECO:0007669"/>
    <property type="project" value="InterPro"/>
</dbReference>
<keyword evidence="4 11" id="KW-0812">Transmembrane</keyword>
<dbReference type="PANTHER" id="PTHR46480">
    <property type="entry name" value="F20B24.22"/>
    <property type="match status" value="1"/>
</dbReference>
<protein>
    <recommendedName>
        <fullName evidence="14">Hydrogen voltage-gated channel 1</fullName>
    </recommendedName>
</protein>
<name>A0A813TW23_9BILA</name>
<evidence type="ECO:0000256" key="6">
    <source>
        <dbReference type="ARBA" id="ARBA00022989"/>
    </source>
</evidence>
<evidence type="ECO:0000256" key="10">
    <source>
        <dbReference type="SAM" id="Coils"/>
    </source>
</evidence>
<dbReference type="SUPFAM" id="SSF81324">
    <property type="entry name" value="Voltage-gated potassium channels"/>
    <property type="match status" value="1"/>
</dbReference>
<keyword evidence="6 11" id="KW-1133">Transmembrane helix</keyword>
<feature type="transmembrane region" description="Helical" evidence="11">
    <location>
        <begin position="167"/>
        <end position="184"/>
    </location>
</feature>
<accession>A0A813TW23</accession>